<protein>
    <submittedName>
        <fullName evidence="3">Helix-turn-helix domain-containing protein</fullName>
    </submittedName>
</protein>
<dbReference type="PANTHER" id="PTHR34475:SF1">
    <property type="entry name" value="CYTOSKELETON PROTEIN RODZ"/>
    <property type="match status" value="1"/>
</dbReference>
<keyword evidence="2" id="KW-0472">Membrane</keyword>
<keyword evidence="4" id="KW-1185">Reference proteome</keyword>
<keyword evidence="2" id="KW-1133">Transmembrane helix</keyword>
<feature type="compositionally biased region" description="Low complexity" evidence="1">
    <location>
        <begin position="488"/>
        <end position="529"/>
    </location>
</feature>
<sequence length="529" mass="56064">MARSRFSEMLLARRHELGLTVSQASKILKLREDVLVAFEEGDYEHMPQSGYAQGMLSSYARYLGLNAREVVDLFQEELYEHHTGTSSHELRRRTRETQAGRGISGYDIVNEEGSRPKAYVEYRPLLPTAGGPAGDMGDFATTAPARPRTSVPLAGSRGAGAPVRRIYQEGASAPRPYNGADPSQRSAPSTARRRAGTQRRRADAQTGRRPREGRDLDETARSARSYRRDDVSTRRVLPSEYTDDMRYDDPANPYAPASTISGRRSSRNIAQVERPNVRRRGAPSGRGGTSARRGRRPARPRGPLGSVRWFLSDSRRALALIIVLLTAVLTAILVLSVGACVSAKNQGATSGQNVAVNSVDQDASTTDATSTDDASTTDATSTDAADEAATTDASDSATSTPTETVVDVTVADGSFSWLEITCDGTSEIADSVTGPWSASYTVYDSITVQTGTPGSVTVTVNGEPQEFNSKASGIGSLTIKGTPKAEDATTTGDSTDATTGASPTSAGTSSTAAASSSTAATQTTARTTQ</sequence>
<dbReference type="InterPro" id="IPR010982">
    <property type="entry name" value="Lambda_DNA-bd_dom_sf"/>
</dbReference>
<dbReference type="PANTHER" id="PTHR34475">
    <property type="match status" value="1"/>
</dbReference>
<dbReference type="Pfam" id="PF13413">
    <property type="entry name" value="HTH_25"/>
    <property type="match status" value="1"/>
</dbReference>
<feature type="compositionally biased region" description="Polar residues" evidence="1">
    <location>
        <begin position="258"/>
        <end position="269"/>
    </location>
</feature>
<dbReference type="GO" id="GO:0003677">
    <property type="term" value="F:DNA binding"/>
    <property type="evidence" value="ECO:0007669"/>
    <property type="project" value="InterPro"/>
</dbReference>
<evidence type="ECO:0000256" key="1">
    <source>
        <dbReference type="SAM" id="MobiDB-lite"/>
    </source>
</evidence>
<accession>A0A7S7MA56</accession>
<keyword evidence="2" id="KW-0812">Transmembrane</keyword>
<evidence type="ECO:0000313" key="3">
    <source>
        <dbReference type="EMBL" id="QOY61570.1"/>
    </source>
</evidence>
<dbReference type="AlphaFoldDB" id="A0A7S7MA56"/>
<evidence type="ECO:0000256" key="2">
    <source>
        <dbReference type="SAM" id="Phobius"/>
    </source>
</evidence>
<feature type="compositionally biased region" description="Low complexity" evidence="1">
    <location>
        <begin position="363"/>
        <end position="404"/>
    </location>
</feature>
<dbReference type="EMBL" id="CP063767">
    <property type="protein sequence ID" value="QOY61570.1"/>
    <property type="molecule type" value="Genomic_DNA"/>
</dbReference>
<name>A0A7S7MA56_9ACTN</name>
<dbReference type="Gene3D" id="1.10.260.40">
    <property type="entry name" value="lambda repressor-like DNA-binding domains"/>
    <property type="match status" value="1"/>
</dbReference>
<dbReference type="KEGG" id="tio:INP52_04645"/>
<dbReference type="InterPro" id="IPR050400">
    <property type="entry name" value="Bact_Cytoskel_RodZ"/>
</dbReference>
<dbReference type="RefSeq" id="WP_194372871.1">
    <property type="nucleotide sequence ID" value="NZ_CP063767.1"/>
</dbReference>
<feature type="transmembrane region" description="Helical" evidence="2">
    <location>
        <begin position="317"/>
        <end position="339"/>
    </location>
</feature>
<feature type="region of interest" description="Disordered" evidence="1">
    <location>
        <begin position="470"/>
        <end position="529"/>
    </location>
</feature>
<evidence type="ECO:0000313" key="4">
    <source>
        <dbReference type="Proteomes" id="UP000593735"/>
    </source>
</evidence>
<feature type="region of interest" description="Disordered" evidence="1">
    <location>
        <begin position="363"/>
        <end position="405"/>
    </location>
</feature>
<organism evidence="3 4">
    <name type="scientific">Thermophilibacter immobilis</name>
    <dbReference type="NCBI Taxonomy" id="2779519"/>
    <lineage>
        <taxon>Bacteria</taxon>
        <taxon>Bacillati</taxon>
        <taxon>Actinomycetota</taxon>
        <taxon>Coriobacteriia</taxon>
        <taxon>Coriobacteriales</taxon>
        <taxon>Atopobiaceae</taxon>
        <taxon>Thermophilibacter</taxon>
    </lineage>
</organism>
<gene>
    <name evidence="3" type="ORF">INP52_04645</name>
</gene>
<feature type="compositionally biased region" description="Basic and acidic residues" evidence="1">
    <location>
        <begin position="209"/>
        <end position="233"/>
    </location>
</feature>
<dbReference type="Proteomes" id="UP000593735">
    <property type="component" value="Chromosome"/>
</dbReference>
<feature type="region of interest" description="Disordered" evidence="1">
    <location>
        <begin position="131"/>
        <end position="306"/>
    </location>
</feature>
<reference evidence="3 4" key="1">
    <citation type="submission" date="2020-10" db="EMBL/GenBank/DDBJ databases">
        <title>Olsenella immobilis sp.nov., isolated from the mud in a fermentation cellar used for the production of Chinese strong-flavoured liquor.</title>
        <authorList>
            <person name="Lu L."/>
        </authorList>
    </citation>
    <scope>NUCLEOTIDE SEQUENCE [LARGE SCALE GENOMIC DNA]</scope>
    <source>
        <strain evidence="3 4">LZLJ-2</strain>
    </source>
</reference>
<proteinExistence type="predicted"/>